<dbReference type="Pfam" id="PF00436">
    <property type="entry name" value="SSB"/>
    <property type="match status" value="1"/>
</dbReference>
<evidence type="ECO:0000256" key="1">
    <source>
        <dbReference type="ARBA" id="ARBA00023125"/>
    </source>
</evidence>
<dbReference type="SUPFAM" id="SSF50249">
    <property type="entry name" value="Nucleic acid-binding proteins"/>
    <property type="match status" value="1"/>
</dbReference>
<dbReference type="CDD" id="cd04496">
    <property type="entry name" value="SSB_OBF"/>
    <property type="match status" value="1"/>
</dbReference>
<evidence type="ECO:0000256" key="3">
    <source>
        <dbReference type="SAM" id="MobiDB-lite"/>
    </source>
</evidence>
<protein>
    <submittedName>
        <fullName evidence="4">Ssb Single-stranded DNA-binding protein</fullName>
    </submittedName>
</protein>
<dbReference type="NCBIfam" id="TIGR00621">
    <property type="entry name" value="ssb"/>
    <property type="match status" value="1"/>
</dbReference>
<evidence type="ECO:0000313" key="4">
    <source>
        <dbReference type="EMBL" id="CAB4121468.1"/>
    </source>
</evidence>
<proteinExistence type="inferred from homology"/>
<sequence>MASDLNMWQGIGRLGKDVELRITAGGDAVANFSIACGWKTKDKEGAEWVNITAFGKLGEICGKYLKKGSQVYIAGSMRTDKYTDKTSGVEKFSTKVVAEKMQMLGGKPDGGEQPPHNAKLMQTAPAVEGYTDDDIPF</sequence>
<dbReference type="InterPro" id="IPR011344">
    <property type="entry name" value="ssDNA-bd"/>
</dbReference>
<dbReference type="InterPro" id="IPR000424">
    <property type="entry name" value="Primosome_PriB/ssb"/>
</dbReference>
<keyword evidence="1 2" id="KW-0238">DNA-binding</keyword>
<organism evidence="4">
    <name type="scientific">uncultured Caudovirales phage</name>
    <dbReference type="NCBI Taxonomy" id="2100421"/>
    <lineage>
        <taxon>Viruses</taxon>
        <taxon>Duplodnaviria</taxon>
        <taxon>Heunggongvirae</taxon>
        <taxon>Uroviricota</taxon>
        <taxon>Caudoviricetes</taxon>
        <taxon>Peduoviridae</taxon>
        <taxon>Maltschvirus</taxon>
        <taxon>Maltschvirus maltsch</taxon>
    </lineage>
</organism>
<dbReference type="HAMAP" id="MF_00984">
    <property type="entry name" value="SSB"/>
    <property type="match status" value="1"/>
</dbReference>
<reference evidence="4" key="1">
    <citation type="submission" date="2020-04" db="EMBL/GenBank/DDBJ databases">
        <authorList>
            <person name="Chiriac C."/>
            <person name="Salcher M."/>
            <person name="Ghai R."/>
            <person name="Kavagutti S V."/>
        </authorList>
    </citation>
    <scope>NUCLEOTIDE SEQUENCE</scope>
</reference>
<gene>
    <name evidence="4" type="ORF">UFOVP11_51</name>
</gene>
<feature type="region of interest" description="Disordered" evidence="3">
    <location>
        <begin position="104"/>
        <end position="125"/>
    </location>
</feature>
<evidence type="ECO:0000256" key="2">
    <source>
        <dbReference type="PROSITE-ProRule" id="PRU00252"/>
    </source>
</evidence>
<dbReference type="Gene3D" id="2.40.50.140">
    <property type="entry name" value="Nucleic acid-binding proteins"/>
    <property type="match status" value="1"/>
</dbReference>
<dbReference type="PANTHER" id="PTHR10302:SF27">
    <property type="entry name" value="SINGLE-STRANDED DNA-BINDING PROTEIN"/>
    <property type="match status" value="1"/>
</dbReference>
<name>A0A6J5KHG7_9CAUD</name>
<dbReference type="GO" id="GO:0003697">
    <property type="term" value="F:single-stranded DNA binding"/>
    <property type="evidence" value="ECO:0007669"/>
    <property type="project" value="InterPro"/>
</dbReference>
<dbReference type="GO" id="GO:0009295">
    <property type="term" value="C:nucleoid"/>
    <property type="evidence" value="ECO:0007669"/>
    <property type="project" value="TreeGrafter"/>
</dbReference>
<accession>A0A6J5KHG7</accession>
<dbReference type="GO" id="GO:0006260">
    <property type="term" value="P:DNA replication"/>
    <property type="evidence" value="ECO:0007669"/>
    <property type="project" value="InterPro"/>
</dbReference>
<dbReference type="InterPro" id="IPR012340">
    <property type="entry name" value="NA-bd_OB-fold"/>
</dbReference>
<dbReference type="PANTHER" id="PTHR10302">
    <property type="entry name" value="SINGLE-STRANDED DNA-BINDING PROTEIN"/>
    <property type="match status" value="1"/>
</dbReference>
<dbReference type="EMBL" id="LR796147">
    <property type="protein sequence ID" value="CAB4121468.1"/>
    <property type="molecule type" value="Genomic_DNA"/>
</dbReference>
<dbReference type="PROSITE" id="PS50935">
    <property type="entry name" value="SSB"/>
    <property type="match status" value="1"/>
</dbReference>